<keyword evidence="2" id="KW-1185">Reference proteome</keyword>
<proteinExistence type="predicted"/>
<gene>
    <name evidence="1" type="ORF">VNO78_10851</name>
</gene>
<evidence type="ECO:0000313" key="1">
    <source>
        <dbReference type="EMBL" id="KAK7399663.1"/>
    </source>
</evidence>
<comment type="caution">
    <text evidence="1">The sequence shown here is derived from an EMBL/GenBank/DDBJ whole genome shotgun (WGS) entry which is preliminary data.</text>
</comment>
<accession>A0AAN9SLE2</accession>
<reference evidence="1 2" key="1">
    <citation type="submission" date="2024-01" db="EMBL/GenBank/DDBJ databases">
        <title>The genomes of 5 underutilized Papilionoideae crops provide insights into root nodulation and disease resistanc.</title>
        <authorList>
            <person name="Jiang F."/>
        </authorList>
    </citation>
    <scope>NUCLEOTIDE SEQUENCE [LARGE SCALE GENOMIC DNA]</scope>
    <source>
        <strain evidence="1">DUOXIRENSHENG_FW03</strain>
        <tissue evidence="1">Leaves</tissue>
    </source>
</reference>
<dbReference type="AlphaFoldDB" id="A0AAN9SLE2"/>
<dbReference type="EMBL" id="JAYMYS010000003">
    <property type="protein sequence ID" value="KAK7399663.1"/>
    <property type="molecule type" value="Genomic_DNA"/>
</dbReference>
<organism evidence="1 2">
    <name type="scientific">Psophocarpus tetragonolobus</name>
    <name type="common">Winged bean</name>
    <name type="synonym">Dolichos tetragonolobus</name>
    <dbReference type="NCBI Taxonomy" id="3891"/>
    <lineage>
        <taxon>Eukaryota</taxon>
        <taxon>Viridiplantae</taxon>
        <taxon>Streptophyta</taxon>
        <taxon>Embryophyta</taxon>
        <taxon>Tracheophyta</taxon>
        <taxon>Spermatophyta</taxon>
        <taxon>Magnoliopsida</taxon>
        <taxon>eudicotyledons</taxon>
        <taxon>Gunneridae</taxon>
        <taxon>Pentapetalae</taxon>
        <taxon>rosids</taxon>
        <taxon>fabids</taxon>
        <taxon>Fabales</taxon>
        <taxon>Fabaceae</taxon>
        <taxon>Papilionoideae</taxon>
        <taxon>50 kb inversion clade</taxon>
        <taxon>NPAAA clade</taxon>
        <taxon>indigoferoid/millettioid clade</taxon>
        <taxon>Phaseoleae</taxon>
        <taxon>Psophocarpus</taxon>
    </lineage>
</organism>
<protein>
    <submittedName>
        <fullName evidence="1">Uncharacterized protein</fullName>
    </submittedName>
</protein>
<dbReference type="Proteomes" id="UP001386955">
    <property type="component" value="Unassembled WGS sequence"/>
</dbReference>
<name>A0AAN9SLE2_PSOTE</name>
<evidence type="ECO:0000313" key="2">
    <source>
        <dbReference type="Proteomes" id="UP001386955"/>
    </source>
</evidence>
<sequence length="70" mass="7839">MFGQHGLQAQNSPLSSLFINVEAFQDHPSILEAFPYSFTSLFPFSTLSLHRCLSRSVRAVELDLIIDIKG</sequence>